<feature type="compositionally biased region" description="Basic and acidic residues" evidence="6">
    <location>
        <begin position="76"/>
        <end position="86"/>
    </location>
</feature>
<accession>A0A4Q1BRJ8</accession>
<feature type="transmembrane region" description="Helical" evidence="7">
    <location>
        <begin position="201"/>
        <end position="224"/>
    </location>
</feature>
<evidence type="ECO:0000259" key="8">
    <source>
        <dbReference type="PROSITE" id="PS50850"/>
    </source>
</evidence>
<feature type="transmembrane region" description="Helical" evidence="7">
    <location>
        <begin position="176"/>
        <end position="195"/>
    </location>
</feature>
<dbReference type="GO" id="GO:0016020">
    <property type="term" value="C:membrane"/>
    <property type="evidence" value="ECO:0007669"/>
    <property type="project" value="UniProtKB-SubCell"/>
</dbReference>
<keyword evidence="5 7" id="KW-0472">Membrane</keyword>
<evidence type="ECO:0000256" key="1">
    <source>
        <dbReference type="ARBA" id="ARBA00004141"/>
    </source>
</evidence>
<dbReference type="InterPro" id="IPR036259">
    <property type="entry name" value="MFS_trans_sf"/>
</dbReference>
<proteinExistence type="predicted"/>
<dbReference type="InterPro" id="IPR011701">
    <property type="entry name" value="MFS"/>
</dbReference>
<evidence type="ECO:0000256" key="4">
    <source>
        <dbReference type="ARBA" id="ARBA00022989"/>
    </source>
</evidence>
<feature type="transmembrane region" description="Helical" evidence="7">
    <location>
        <begin position="332"/>
        <end position="352"/>
    </location>
</feature>
<feature type="region of interest" description="Disordered" evidence="6">
    <location>
        <begin position="585"/>
        <end position="615"/>
    </location>
</feature>
<evidence type="ECO:0000256" key="6">
    <source>
        <dbReference type="SAM" id="MobiDB-lite"/>
    </source>
</evidence>
<evidence type="ECO:0000256" key="2">
    <source>
        <dbReference type="ARBA" id="ARBA00022448"/>
    </source>
</evidence>
<dbReference type="Pfam" id="PF07690">
    <property type="entry name" value="MFS_1"/>
    <property type="match status" value="2"/>
</dbReference>
<sequence>MSTSHRQPSPNDNSDNNGDVEETPINTAGAFVSGFTYFPDSSPPIQEHLPLPSSTNSIDEEKTLNAHVPSTPPSISKDRSLEKPPSDVRPSISQTSMSTRPALSTGRKIAISGIVTFTTAMSAAGQMGLTIALPKIQTELNMLATDLQWIQSAYTLTNGCFLLLSGRIADVYGRKLVFIVGVAWYAIWCLIGGFMKNGVGLIITRALAGVGAAISTPSAIGIIAANFEGRARSTAFASFSAGAPIGAGFGLVLGGVCTAFAPTTWRACLWCLAGISVPPVVLGWFFIPPDHTLPTGKDRSIDWVGATMVTCGLVLLQFVLTDGLSAPHGWRTGYIIALLILGVALIFAFFFWEQYVVTRTSKPPLTSPKLWTRANGKLASVYFIGFATWMCFASLFYHATLFYQQVQDLSPIGAMLRFLPCPISGVLCNIIVAGLIASVRTQWIVCVGTLSTGIASILFALAPPGGIYWAYPFNGMWSCVLGADFLMATGSIFVSALSLQSEQSVAGALFQTLVQLGGSFGLAFTTLINQSIYDDRISSGNSESLALLDGLRAAFWLGAAFCFLAFLVAAVMLRGMGKIGKGVKRRKHDTEGVASEVDGDQDPESKGKTNESDSM</sequence>
<organism evidence="9 10">
    <name type="scientific">Tremella mesenterica</name>
    <name type="common">Jelly fungus</name>
    <dbReference type="NCBI Taxonomy" id="5217"/>
    <lineage>
        <taxon>Eukaryota</taxon>
        <taxon>Fungi</taxon>
        <taxon>Dikarya</taxon>
        <taxon>Basidiomycota</taxon>
        <taxon>Agaricomycotina</taxon>
        <taxon>Tremellomycetes</taxon>
        <taxon>Tremellales</taxon>
        <taxon>Tremellaceae</taxon>
        <taxon>Tremella</taxon>
    </lineage>
</organism>
<keyword evidence="10" id="KW-1185">Reference proteome</keyword>
<comment type="subcellular location">
    <subcellularLocation>
        <location evidence="1">Membrane</location>
        <topology evidence="1">Multi-pass membrane protein</topology>
    </subcellularLocation>
</comment>
<feature type="transmembrane region" description="Helical" evidence="7">
    <location>
        <begin position="109"/>
        <end position="129"/>
    </location>
</feature>
<dbReference type="SUPFAM" id="SSF103473">
    <property type="entry name" value="MFS general substrate transporter"/>
    <property type="match status" value="2"/>
</dbReference>
<evidence type="ECO:0000313" key="10">
    <source>
        <dbReference type="Proteomes" id="UP000289152"/>
    </source>
</evidence>
<name>A0A4Q1BRJ8_TREME</name>
<dbReference type="Gene3D" id="1.20.1250.20">
    <property type="entry name" value="MFS general substrate transporter like domains"/>
    <property type="match status" value="1"/>
</dbReference>
<feature type="compositionally biased region" description="Polar residues" evidence="6">
    <location>
        <begin position="91"/>
        <end position="102"/>
    </location>
</feature>
<feature type="transmembrane region" description="Helical" evidence="7">
    <location>
        <begin position="379"/>
        <end position="403"/>
    </location>
</feature>
<feature type="transmembrane region" description="Helical" evidence="7">
    <location>
        <begin position="475"/>
        <end position="497"/>
    </location>
</feature>
<reference evidence="9 10" key="1">
    <citation type="submission" date="2016-06" db="EMBL/GenBank/DDBJ databases">
        <title>Evolution of pathogenesis and genome organization in the Tremellales.</title>
        <authorList>
            <person name="Cuomo C."/>
            <person name="Litvintseva A."/>
            <person name="Heitman J."/>
            <person name="Chen Y."/>
            <person name="Sun S."/>
            <person name="Springer D."/>
            <person name="Dromer F."/>
            <person name="Young S."/>
            <person name="Zeng Q."/>
            <person name="Chapman S."/>
            <person name="Gujja S."/>
            <person name="Saif S."/>
            <person name="Birren B."/>
        </authorList>
    </citation>
    <scope>NUCLEOTIDE SEQUENCE [LARGE SCALE GENOMIC DNA]</scope>
    <source>
        <strain evidence="9 10">ATCC 28783</strain>
    </source>
</reference>
<evidence type="ECO:0000313" key="9">
    <source>
        <dbReference type="EMBL" id="RXK40594.1"/>
    </source>
</evidence>
<feature type="transmembrane region" description="Helical" evidence="7">
    <location>
        <begin position="443"/>
        <end position="463"/>
    </location>
</feature>
<keyword evidence="4 7" id="KW-1133">Transmembrane helix</keyword>
<feature type="transmembrane region" description="Helical" evidence="7">
    <location>
        <begin position="149"/>
        <end position="169"/>
    </location>
</feature>
<dbReference type="PANTHER" id="PTHR42718:SF9">
    <property type="entry name" value="MAJOR FACILITATOR SUPERFAMILY MULTIDRUG TRANSPORTER MFSC"/>
    <property type="match status" value="1"/>
</dbReference>
<gene>
    <name evidence="9" type="ORF">M231_02049</name>
</gene>
<dbReference type="InterPro" id="IPR005829">
    <property type="entry name" value="Sugar_transporter_CS"/>
</dbReference>
<feature type="transmembrane region" description="Helical" evidence="7">
    <location>
        <begin position="267"/>
        <end position="288"/>
    </location>
</feature>
<feature type="transmembrane region" description="Helical" evidence="7">
    <location>
        <begin position="553"/>
        <end position="577"/>
    </location>
</feature>
<protein>
    <recommendedName>
        <fullName evidence="8">Major facilitator superfamily (MFS) profile domain-containing protein</fullName>
    </recommendedName>
</protein>
<dbReference type="GO" id="GO:0022857">
    <property type="term" value="F:transmembrane transporter activity"/>
    <property type="evidence" value="ECO:0007669"/>
    <property type="project" value="InterPro"/>
</dbReference>
<dbReference type="PROSITE" id="PS50850">
    <property type="entry name" value="MFS"/>
    <property type="match status" value="1"/>
</dbReference>
<keyword evidence="3 7" id="KW-0812">Transmembrane</keyword>
<dbReference type="InParanoid" id="A0A4Q1BRJ8"/>
<dbReference type="EMBL" id="SDIL01000016">
    <property type="protein sequence ID" value="RXK40594.1"/>
    <property type="molecule type" value="Genomic_DNA"/>
</dbReference>
<dbReference type="InterPro" id="IPR020846">
    <property type="entry name" value="MFS_dom"/>
</dbReference>
<feature type="transmembrane region" description="Helical" evidence="7">
    <location>
        <begin position="236"/>
        <end position="261"/>
    </location>
</feature>
<evidence type="ECO:0000256" key="7">
    <source>
        <dbReference type="SAM" id="Phobius"/>
    </source>
</evidence>
<evidence type="ECO:0000256" key="3">
    <source>
        <dbReference type="ARBA" id="ARBA00022692"/>
    </source>
</evidence>
<dbReference type="STRING" id="5217.A0A4Q1BRJ8"/>
<feature type="transmembrane region" description="Helical" evidence="7">
    <location>
        <begin position="415"/>
        <end position="436"/>
    </location>
</feature>
<dbReference type="OrthoDB" id="2130629at2759"/>
<evidence type="ECO:0000256" key="5">
    <source>
        <dbReference type="ARBA" id="ARBA00023136"/>
    </source>
</evidence>
<feature type="transmembrane region" description="Helical" evidence="7">
    <location>
        <begin position="300"/>
        <end position="320"/>
    </location>
</feature>
<feature type="compositionally biased region" description="Basic and acidic residues" evidence="6">
    <location>
        <begin position="603"/>
        <end position="615"/>
    </location>
</feature>
<comment type="caution">
    <text evidence="9">The sequence shown here is derived from an EMBL/GenBank/DDBJ whole genome shotgun (WGS) entry which is preliminary data.</text>
</comment>
<dbReference type="FunCoup" id="A0A4Q1BRJ8">
    <property type="interactions" value="16"/>
</dbReference>
<dbReference type="Proteomes" id="UP000289152">
    <property type="component" value="Unassembled WGS sequence"/>
</dbReference>
<dbReference type="Gene3D" id="1.20.1720.10">
    <property type="entry name" value="Multidrug resistance protein D"/>
    <property type="match status" value="1"/>
</dbReference>
<dbReference type="VEuPathDB" id="FungiDB:TREMEDRAFT_30643"/>
<keyword evidence="2" id="KW-0813">Transport</keyword>
<dbReference type="PROSITE" id="PS00216">
    <property type="entry name" value="SUGAR_TRANSPORT_1"/>
    <property type="match status" value="1"/>
</dbReference>
<dbReference type="AlphaFoldDB" id="A0A4Q1BRJ8"/>
<feature type="compositionally biased region" description="Low complexity" evidence="6">
    <location>
        <begin position="8"/>
        <end position="17"/>
    </location>
</feature>
<dbReference type="PANTHER" id="PTHR42718">
    <property type="entry name" value="MAJOR FACILITATOR SUPERFAMILY MULTIDRUG TRANSPORTER MFSC"/>
    <property type="match status" value="1"/>
</dbReference>
<feature type="region of interest" description="Disordered" evidence="6">
    <location>
        <begin position="1"/>
        <end position="103"/>
    </location>
</feature>
<feature type="transmembrane region" description="Helical" evidence="7">
    <location>
        <begin position="509"/>
        <end position="533"/>
    </location>
</feature>
<feature type="domain" description="Major facilitator superfamily (MFS) profile" evidence="8">
    <location>
        <begin position="108"/>
        <end position="577"/>
    </location>
</feature>